<dbReference type="InterPro" id="IPR036098">
    <property type="entry name" value="Thymidylate_synthase_ThyX_sf"/>
</dbReference>
<comment type="function">
    <text evidence="1">Catalyzes the reductive methylation of 2'-deoxyuridine-5'-monophosphate (dUMP) to 2'-deoxythymidine-5'-monophosphate (dTMP) while utilizing 5,10-methylenetetrahydrofolate (mTHF) as the methyl donor, and NADPH and FADH(2) as the reductant.</text>
</comment>
<evidence type="ECO:0000256" key="1">
    <source>
        <dbReference type="HAMAP-Rule" id="MF_01408"/>
    </source>
</evidence>
<reference evidence="2 3" key="1">
    <citation type="submission" date="2019-08" db="EMBL/GenBank/DDBJ databases">
        <title>Complete genome sequence of Candidatus Uab amorphum.</title>
        <authorList>
            <person name="Shiratori T."/>
            <person name="Suzuki S."/>
            <person name="Kakizawa Y."/>
            <person name="Ishida K."/>
        </authorList>
    </citation>
    <scope>NUCLEOTIDE SEQUENCE [LARGE SCALE GENOMIC DNA]</scope>
    <source>
        <strain evidence="2 3">SRT547</strain>
    </source>
</reference>
<feature type="binding site" evidence="1">
    <location>
        <position position="62"/>
    </location>
    <ligand>
        <name>FAD</name>
        <dbReference type="ChEBI" id="CHEBI:57692"/>
        <note>ligand shared between neighboring subunits</note>
    </ligand>
</feature>
<comment type="pathway">
    <text evidence="1">Pyrimidine metabolism; dTTP biosynthesis.</text>
</comment>
<feature type="binding site" evidence="1">
    <location>
        <begin position="82"/>
        <end position="85"/>
    </location>
    <ligand>
        <name>dUMP</name>
        <dbReference type="ChEBI" id="CHEBI:246422"/>
        <note>ligand shared between dimeric partners</note>
    </ligand>
</feature>
<comment type="cofactor">
    <cofactor evidence="1">
        <name>FAD</name>
        <dbReference type="ChEBI" id="CHEBI:57692"/>
    </cofactor>
    <text evidence="1">Binds 4 FAD per tetramer. Each FAD binding site is formed by three monomers.</text>
</comment>
<dbReference type="GO" id="GO:0070402">
    <property type="term" value="F:NADPH binding"/>
    <property type="evidence" value="ECO:0007669"/>
    <property type="project" value="TreeGrafter"/>
</dbReference>
<dbReference type="Gene3D" id="3.30.1360.170">
    <property type="match status" value="1"/>
</dbReference>
<dbReference type="PANTHER" id="PTHR34934:SF1">
    <property type="entry name" value="FLAVIN-DEPENDENT THYMIDYLATE SYNTHASE"/>
    <property type="match status" value="1"/>
</dbReference>
<accession>A0A5S9F4L2</accession>
<dbReference type="EC" id="2.1.1.148" evidence="1"/>
<dbReference type="GO" id="GO:0050660">
    <property type="term" value="F:flavin adenine dinucleotide binding"/>
    <property type="evidence" value="ECO:0007669"/>
    <property type="project" value="UniProtKB-UniRule"/>
</dbReference>
<keyword evidence="1" id="KW-0489">Methyltransferase</keyword>
<keyword evidence="3" id="KW-1185">Reference proteome</keyword>
<dbReference type="InterPro" id="IPR003669">
    <property type="entry name" value="Thymidylate_synthase_ThyX"/>
</dbReference>
<feature type="binding site" evidence="1">
    <location>
        <position position="190"/>
    </location>
    <ligand>
        <name>dUMP</name>
        <dbReference type="ChEBI" id="CHEBI:246422"/>
        <note>ligand shared between dimeric partners</note>
    </ligand>
</feature>
<dbReference type="SUPFAM" id="SSF69796">
    <property type="entry name" value="Thymidylate synthase-complementing protein Thy1"/>
    <property type="match status" value="1"/>
</dbReference>
<comment type="subunit">
    <text evidence="1">Homotetramer.</text>
</comment>
<comment type="catalytic activity">
    <reaction evidence="1">
        <text>dUMP + (6R)-5,10-methylene-5,6,7,8-tetrahydrofolate + NADPH + H(+) = dTMP + (6S)-5,6,7,8-tetrahydrofolate + NADP(+)</text>
        <dbReference type="Rhea" id="RHEA:29043"/>
        <dbReference type="ChEBI" id="CHEBI:15378"/>
        <dbReference type="ChEBI" id="CHEBI:15636"/>
        <dbReference type="ChEBI" id="CHEBI:57453"/>
        <dbReference type="ChEBI" id="CHEBI:57783"/>
        <dbReference type="ChEBI" id="CHEBI:58349"/>
        <dbReference type="ChEBI" id="CHEBI:63528"/>
        <dbReference type="ChEBI" id="CHEBI:246422"/>
        <dbReference type="EC" id="2.1.1.148"/>
    </reaction>
</comment>
<dbReference type="EMBL" id="AP019860">
    <property type="protein sequence ID" value="BBM84342.1"/>
    <property type="molecule type" value="Genomic_DNA"/>
</dbReference>
<dbReference type="AlphaFoldDB" id="A0A5S9F4L2"/>
<feature type="active site" description="Involved in ionization of N3 of dUMP, leading to its activation" evidence="1">
    <location>
        <position position="190"/>
    </location>
</feature>
<feature type="binding site" description="in other chain" evidence="1">
    <location>
        <begin position="93"/>
        <end position="97"/>
    </location>
    <ligand>
        <name>dUMP</name>
        <dbReference type="ChEBI" id="CHEBI:246422"/>
        <note>ligand shared between dimeric partners</note>
    </ligand>
</feature>
<dbReference type="HAMAP" id="MF_01408">
    <property type="entry name" value="ThyX"/>
    <property type="match status" value="1"/>
</dbReference>
<feature type="binding site" description="in other chain" evidence="1">
    <location>
        <position position="163"/>
    </location>
    <ligand>
        <name>dUMP</name>
        <dbReference type="ChEBI" id="CHEBI:246422"/>
        <note>ligand shared between dimeric partners</note>
    </ligand>
</feature>
<dbReference type="OrthoDB" id="9774464at2"/>
<evidence type="ECO:0000313" key="2">
    <source>
        <dbReference type="EMBL" id="BBM84342.1"/>
    </source>
</evidence>
<dbReference type="KEGG" id="uam:UABAM_02701"/>
<dbReference type="GO" id="GO:0006231">
    <property type="term" value="P:dTMP biosynthetic process"/>
    <property type="evidence" value="ECO:0007669"/>
    <property type="project" value="UniProtKB-UniRule"/>
</dbReference>
<dbReference type="Proteomes" id="UP000326354">
    <property type="component" value="Chromosome"/>
</dbReference>
<dbReference type="GO" id="GO:0006235">
    <property type="term" value="P:dTTP biosynthetic process"/>
    <property type="evidence" value="ECO:0007669"/>
    <property type="project" value="UniProtKB-UniRule"/>
</dbReference>
<dbReference type="RefSeq" id="WP_151968502.1">
    <property type="nucleotide sequence ID" value="NZ_AP019860.1"/>
</dbReference>
<feature type="binding site" evidence="1">
    <location>
        <begin position="179"/>
        <end position="181"/>
    </location>
    <ligand>
        <name>FAD</name>
        <dbReference type="ChEBI" id="CHEBI:57692"/>
        <note>ligand shared between neighboring subunits</note>
    </ligand>
</feature>
<evidence type="ECO:0000313" key="3">
    <source>
        <dbReference type="Proteomes" id="UP000326354"/>
    </source>
</evidence>
<keyword evidence="1" id="KW-0545">Nucleotide biosynthesis</keyword>
<comment type="similarity">
    <text evidence="1">Belongs to the thymidylate synthase ThyX family.</text>
</comment>
<dbReference type="NCBIfam" id="TIGR02170">
    <property type="entry name" value="thyX"/>
    <property type="match status" value="1"/>
</dbReference>
<dbReference type="PROSITE" id="PS51331">
    <property type="entry name" value="THYX"/>
    <property type="match status" value="1"/>
</dbReference>
<dbReference type="PANTHER" id="PTHR34934">
    <property type="entry name" value="FLAVIN-DEPENDENT THYMIDYLATE SYNTHASE"/>
    <property type="match status" value="1"/>
</dbReference>
<gene>
    <name evidence="1" type="primary">thyX</name>
    <name evidence="2" type="ORF">UABAM_02701</name>
</gene>
<dbReference type="CDD" id="cd20175">
    <property type="entry name" value="ThyX"/>
    <property type="match status" value="1"/>
</dbReference>
<comment type="caution">
    <text evidence="1">Lacks conserved residue(s) required for the propagation of feature annotation.</text>
</comment>
<feature type="binding site" evidence="1">
    <location>
        <position position="93"/>
    </location>
    <ligand>
        <name>FAD</name>
        <dbReference type="ChEBI" id="CHEBI:57692"/>
        <note>ligand shared between neighboring subunits</note>
    </ligand>
</feature>
<dbReference type="GO" id="GO:0004799">
    <property type="term" value="F:thymidylate synthase activity"/>
    <property type="evidence" value="ECO:0007669"/>
    <property type="project" value="TreeGrafter"/>
</dbReference>
<keyword evidence="1" id="KW-0521">NADP</keyword>
<organism evidence="2 3">
    <name type="scientific">Uabimicrobium amorphum</name>
    <dbReference type="NCBI Taxonomy" id="2596890"/>
    <lineage>
        <taxon>Bacteria</taxon>
        <taxon>Pseudomonadati</taxon>
        <taxon>Planctomycetota</taxon>
        <taxon>Candidatus Uabimicrobiia</taxon>
        <taxon>Candidatus Uabimicrobiales</taxon>
        <taxon>Candidatus Uabimicrobiaceae</taxon>
        <taxon>Candidatus Uabimicrobium</taxon>
    </lineage>
</organism>
<dbReference type="UniPathway" id="UPA00575"/>
<feature type="binding site" evidence="1">
    <location>
        <begin position="85"/>
        <end position="87"/>
    </location>
    <ligand>
        <name>FAD</name>
        <dbReference type="ChEBI" id="CHEBI:57692"/>
        <note>ligand shared between neighboring subunits</note>
    </ligand>
</feature>
<dbReference type="Pfam" id="PF02511">
    <property type="entry name" value="Thy1"/>
    <property type="match status" value="1"/>
</dbReference>
<proteinExistence type="inferred from homology"/>
<dbReference type="GO" id="GO:0050797">
    <property type="term" value="F:thymidylate synthase (FAD) activity"/>
    <property type="evidence" value="ECO:0007669"/>
    <property type="project" value="UniProtKB-UniRule"/>
</dbReference>
<sequence length="229" mass="27182">MEPKQTIRVLDNDQGYITLLDHMGSEVDIVNAARVSYDKYTDTMRERDHKLLRYLIKNQHTSPLEMVVFKFEVYCPLFVTRQWFRHRMWSYNEVSRRYTSENIDFYIPQNFRKQDKKNKQVGSEQLDAQTQENLGREIEVATKQALQLYDNLLEKGVCREQARMVLPQNLMTKFIGRTDLNNLIKFLKLRDDSHSQWEIRVYAQAIKELIGTIVPTVIKECFHGDNAEN</sequence>
<name>A0A5S9F4L2_UABAM</name>
<keyword evidence="1" id="KW-0285">Flavoprotein</keyword>
<dbReference type="GO" id="GO:0032259">
    <property type="term" value="P:methylation"/>
    <property type="evidence" value="ECO:0007669"/>
    <property type="project" value="UniProtKB-KW"/>
</dbReference>
<keyword evidence="1" id="KW-0274">FAD</keyword>
<protein>
    <recommendedName>
        <fullName evidence="1">Flavin-dependent thymidylate synthase</fullName>
        <shortName evidence="1">FDTS</shortName>
        <ecNumber evidence="1">2.1.1.148</ecNumber>
    </recommendedName>
    <alternativeName>
        <fullName evidence="1">FAD-dependent thymidylate synthase</fullName>
    </alternativeName>
    <alternativeName>
        <fullName evidence="1">Thymidylate synthase ThyX</fullName>
        <shortName evidence="1">TS</shortName>
        <shortName evidence="1">TSase</shortName>
    </alternativeName>
</protein>
<keyword evidence="1" id="KW-0808">Transferase</keyword>